<comment type="catalytic activity">
    <reaction evidence="6">
        <text>L-lysyl-[protein] + 3 S-adenosyl-L-methionine = N(6),N(6),N(6)-trimethyl-L-lysyl-[protein] + 3 S-adenosyl-L-homocysteine + 3 H(+)</text>
        <dbReference type="Rhea" id="RHEA:54192"/>
        <dbReference type="Rhea" id="RHEA-COMP:9752"/>
        <dbReference type="Rhea" id="RHEA-COMP:13826"/>
        <dbReference type="ChEBI" id="CHEBI:15378"/>
        <dbReference type="ChEBI" id="CHEBI:29969"/>
        <dbReference type="ChEBI" id="CHEBI:57856"/>
        <dbReference type="ChEBI" id="CHEBI:59789"/>
        <dbReference type="ChEBI" id="CHEBI:61961"/>
    </reaction>
</comment>
<dbReference type="SUPFAM" id="SSF53335">
    <property type="entry name" value="S-adenosyl-L-methionine-dependent methyltransferases"/>
    <property type="match status" value="1"/>
</dbReference>
<dbReference type="Proteomes" id="UP000051884">
    <property type="component" value="Unassembled WGS sequence"/>
</dbReference>
<keyword evidence="5 6" id="KW-0949">S-adenosyl-L-methionine</keyword>
<dbReference type="GO" id="GO:0005840">
    <property type="term" value="C:ribosome"/>
    <property type="evidence" value="ECO:0007669"/>
    <property type="project" value="UniProtKB-KW"/>
</dbReference>
<dbReference type="HAMAP" id="MF_00735">
    <property type="entry name" value="Methyltr_PrmA"/>
    <property type="match status" value="1"/>
</dbReference>
<keyword evidence="7" id="KW-0687">Ribonucleoprotein</keyword>
<evidence type="ECO:0000313" key="8">
    <source>
        <dbReference type="Proteomes" id="UP000051884"/>
    </source>
</evidence>
<dbReference type="PANTHER" id="PTHR43648:SF1">
    <property type="entry name" value="ELECTRON TRANSFER FLAVOPROTEIN BETA SUBUNIT LYSINE METHYLTRANSFERASE"/>
    <property type="match status" value="1"/>
</dbReference>
<dbReference type="Gene3D" id="3.40.50.150">
    <property type="entry name" value="Vaccinia Virus protein VP39"/>
    <property type="match status" value="1"/>
</dbReference>
<name>A0ABR5Q7B4_9LACO</name>
<dbReference type="InterPro" id="IPR029063">
    <property type="entry name" value="SAM-dependent_MTases_sf"/>
</dbReference>
<comment type="function">
    <text evidence="6">Methylates ribosomal protein L11.</text>
</comment>
<comment type="caution">
    <text evidence="7">The sequence shown here is derived from an EMBL/GenBank/DDBJ whole genome shotgun (WGS) entry which is preliminary data.</text>
</comment>
<dbReference type="CDD" id="cd02440">
    <property type="entry name" value="AdoMet_MTases"/>
    <property type="match status" value="1"/>
</dbReference>
<keyword evidence="3 6" id="KW-0489">Methyltransferase</keyword>
<dbReference type="GO" id="GO:0008168">
    <property type="term" value="F:methyltransferase activity"/>
    <property type="evidence" value="ECO:0007669"/>
    <property type="project" value="UniProtKB-KW"/>
</dbReference>
<gene>
    <name evidence="6" type="primary">prmA</name>
    <name evidence="7" type="ORF">IV59_GL001421</name>
</gene>
<comment type="subcellular location">
    <subcellularLocation>
        <location evidence="6">Cytoplasm</location>
    </subcellularLocation>
</comment>
<organism evidence="7 8">
    <name type="scientific">Paucilactobacillus hokkaidonensis</name>
    <dbReference type="NCBI Taxonomy" id="1193095"/>
    <lineage>
        <taxon>Bacteria</taxon>
        <taxon>Bacillati</taxon>
        <taxon>Bacillota</taxon>
        <taxon>Bacilli</taxon>
        <taxon>Lactobacillales</taxon>
        <taxon>Lactobacillaceae</taxon>
        <taxon>Paucilactobacillus</taxon>
    </lineage>
</organism>
<evidence type="ECO:0000256" key="1">
    <source>
        <dbReference type="ARBA" id="ARBA00009741"/>
    </source>
</evidence>
<feature type="binding site" evidence="6">
    <location>
        <position position="196"/>
    </location>
    <ligand>
        <name>S-adenosyl-L-methionine</name>
        <dbReference type="ChEBI" id="CHEBI:59789"/>
    </ligand>
</feature>
<protein>
    <recommendedName>
        <fullName evidence="6">Ribosomal protein L11 methyltransferase</fullName>
        <shortName evidence="6">L11 Mtase</shortName>
        <ecNumber evidence="6">2.1.1.-</ecNumber>
    </recommendedName>
</protein>
<feature type="binding site" evidence="6">
    <location>
        <position position="261"/>
    </location>
    <ligand>
        <name>S-adenosyl-L-methionine</name>
        <dbReference type="ChEBI" id="CHEBI:59789"/>
    </ligand>
</feature>
<keyword evidence="4 6" id="KW-0808">Transferase</keyword>
<evidence type="ECO:0000256" key="3">
    <source>
        <dbReference type="ARBA" id="ARBA00022603"/>
    </source>
</evidence>
<feature type="binding site" evidence="6">
    <location>
        <position position="218"/>
    </location>
    <ligand>
        <name>S-adenosyl-L-methionine</name>
        <dbReference type="ChEBI" id="CHEBI:59789"/>
    </ligand>
</feature>
<feature type="binding site" evidence="6">
    <location>
        <position position="175"/>
    </location>
    <ligand>
        <name>S-adenosyl-L-methionine</name>
        <dbReference type="ChEBI" id="CHEBI:59789"/>
    </ligand>
</feature>
<comment type="similarity">
    <text evidence="1 6">Belongs to the methyltransferase superfamily. PrmA family.</text>
</comment>
<dbReference type="InterPro" id="IPR004498">
    <property type="entry name" value="Ribosomal_PrmA_MeTrfase"/>
</dbReference>
<reference evidence="7 8" key="1">
    <citation type="journal article" date="2015" name="Genome Announc.">
        <title>Expanding the biotechnology potential of lactobacilli through comparative genomics of 213 strains and associated genera.</title>
        <authorList>
            <person name="Sun Z."/>
            <person name="Harris H.M."/>
            <person name="McCann A."/>
            <person name="Guo C."/>
            <person name="Argimon S."/>
            <person name="Zhang W."/>
            <person name="Yang X."/>
            <person name="Jeffery I.B."/>
            <person name="Cooney J.C."/>
            <person name="Kagawa T.F."/>
            <person name="Liu W."/>
            <person name="Song Y."/>
            <person name="Salvetti E."/>
            <person name="Wrobel A."/>
            <person name="Rasinkangas P."/>
            <person name="Parkhill J."/>
            <person name="Rea M.C."/>
            <person name="O'Sullivan O."/>
            <person name="Ritari J."/>
            <person name="Douillard F.P."/>
            <person name="Paul Ross R."/>
            <person name="Yang R."/>
            <person name="Briner A.E."/>
            <person name="Felis G.E."/>
            <person name="de Vos W.M."/>
            <person name="Barrangou R."/>
            <person name="Klaenhammer T.R."/>
            <person name="Caufield P.W."/>
            <person name="Cui Y."/>
            <person name="Zhang H."/>
            <person name="O'Toole P.W."/>
        </authorList>
    </citation>
    <scope>NUCLEOTIDE SEQUENCE [LARGE SCALE GENOMIC DNA]</scope>
    <source>
        <strain evidence="7 8">DSM 26202</strain>
    </source>
</reference>
<evidence type="ECO:0000256" key="4">
    <source>
        <dbReference type="ARBA" id="ARBA00022679"/>
    </source>
</evidence>
<keyword evidence="8" id="KW-1185">Reference proteome</keyword>
<evidence type="ECO:0000256" key="2">
    <source>
        <dbReference type="ARBA" id="ARBA00022490"/>
    </source>
</evidence>
<evidence type="ECO:0000256" key="5">
    <source>
        <dbReference type="ARBA" id="ARBA00022691"/>
    </source>
</evidence>
<proteinExistence type="inferred from homology"/>
<dbReference type="EC" id="2.1.1.-" evidence="6"/>
<evidence type="ECO:0000313" key="7">
    <source>
        <dbReference type="EMBL" id="KRO10730.1"/>
    </source>
</evidence>
<dbReference type="PIRSF" id="PIRSF000401">
    <property type="entry name" value="RPL11_MTase"/>
    <property type="match status" value="1"/>
</dbReference>
<dbReference type="NCBIfam" id="TIGR00406">
    <property type="entry name" value="prmA"/>
    <property type="match status" value="1"/>
</dbReference>
<accession>A0ABR5Q7B4</accession>
<evidence type="ECO:0000256" key="6">
    <source>
        <dbReference type="HAMAP-Rule" id="MF_00735"/>
    </source>
</evidence>
<dbReference type="GO" id="GO:0032259">
    <property type="term" value="P:methylation"/>
    <property type="evidence" value="ECO:0007669"/>
    <property type="project" value="UniProtKB-KW"/>
</dbReference>
<dbReference type="EMBL" id="JQCH01000003">
    <property type="protein sequence ID" value="KRO10730.1"/>
    <property type="molecule type" value="Genomic_DNA"/>
</dbReference>
<dbReference type="Pfam" id="PF06325">
    <property type="entry name" value="PrmA"/>
    <property type="match status" value="1"/>
</dbReference>
<dbReference type="InterPro" id="IPR050078">
    <property type="entry name" value="Ribosomal_L11_MeTrfase_PrmA"/>
</dbReference>
<keyword evidence="2 6" id="KW-0963">Cytoplasm</keyword>
<dbReference type="PANTHER" id="PTHR43648">
    <property type="entry name" value="ELECTRON TRANSFER FLAVOPROTEIN BETA SUBUNIT LYSINE METHYLTRANSFERASE"/>
    <property type="match status" value="1"/>
</dbReference>
<sequence length="329" mass="36152">MRLDKKVDIIMEWTQVTVTTESESVEAVSFILNDLGASGVKIEDSKDFANLKPGKYGPHGEITDPDDIPHLKVGAAVTAYYPQSVFVPEILPTIKQRVAKLASFGLNPGTGEVTSSAVSDENWATAWKKYYHPVRVTRHLTVVPSWEEYQPQQRDEQLIYLDPGMAFGTGTHPTTRLMLQALEMVVRGNETLLDVGTGSGVLSIAAKLLGVGNVYAYDVDDVAVRSALENIKLNPIAKSIRITPNDLLKGVTQSADIIVANILAEIIVPLIPQAYERLNVGGHFLCSGIIADKADLIIEKLQKQGFRIQETLKIDDWYGIIAYKPLPDE</sequence>
<keyword evidence="7" id="KW-0689">Ribosomal protein</keyword>